<name>A0A1D6PX77_MAIZE</name>
<dbReference type="ExpressionAtlas" id="A0A1D6PX77">
    <property type="expression patterns" value="baseline and differential"/>
</dbReference>
<evidence type="ECO:0000313" key="1">
    <source>
        <dbReference type="EMBL" id="AQK51124.1"/>
    </source>
</evidence>
<dbReference type="AlphaFoldDB" id="A0A1D6PX77"/>
<sequence>MALEDCNKCFIAMTRLLQQHFQGIQTSLADMVHKVTALRVKVPLLSGDHVLRIMAMDTHLEVCLHLKTTTHPTAATRRSRDHQEVAWAGTRGRALHPILRTRVVLLITTSRDLSHMIASHRATLLGQGITTVMVNHRVLTMANLNTRNMRLSRTTAMGMVILDTMLPLRTSSTMVSRQWARSKAILNSQIPMLGLHTVDLVNGLPGVLRLQMALTRRQLHLMGRLLSTLLLMGKRTVQQLDLMDMLNRVTHSRVGRHQLHMVRVHQQLQAILSSKVAMHSTHRPNQHMVSKQLKPMRAMGTRELQQILTMEVPTHSQDMVLLVRLLVRLVMPPQQPASLRMARQDTPSRLQILQVMSSLRHQQQPRAAMLRPQQIHSSLLQQKGSRHSLVVVLLHMVLVGSGQHDPPRTSNMARW</sequence>
<gene>
    <name evidence="1" type="ORF">ZEAMMB73_Zm00001d049706</name>
</gene>
<accession>A0A1D6PX77</accession>
<organism evidence="1">
    <name type="scientific">Zea mays</name>
    <name type="common">Maize</name>
    <dbReference type="NCBI Taxonomy" id="4577"/>
    <lineage>
        <taxon>Eukaryota</taxon>
        <taxon>Viridiplantae</taxon>
        <taxon>Streptophyta</taxon>
        <taxon>Embryophyta</taxon>
        <taxon>Tracheophyta</taxon>
        <taxon>Spermatophyta</taxon>
        <taxon>Magnoliopsida</taxon>
        <taxon>Liliopsida</taxon>
        <taxon>Poales</taxon>
        <taxon>Poaceae</taxon>
        <taxon>PACMAD clade</taxon>
        <taxon>Panicoideae</taxon>
        <taxon>Andropogonodae</taxon>
        <taxon>Andropogoneae</taxon>
        <taxon>Tripsacinae</taxon>
        <taxon>Zea</taxon>
    </lineage>
</organism>
<protein>
    <submittedName>
        <fullName evidence="1">KH domain-containing protein</fullName>
    </submittedName>
</protein>
<proteinExistence type="predicted"/>
<dbReference type="EMBL" id="CM000780">
    <property type="protein sequence ID" value="AQK51124.1"/>
    <property type="molecule type" value="Genomic_DNA"/>
</dbReference>
<reference evidence="1" key="1">
    <citation type="submission" date="2015-12" db="EMBL/GenBank/DDBJ databases">
        <title>Update maize B73 reference genome by single molecule sequencing technologies.</title>
        <authorList>
            <consortium name="Maize Genome Sequencing Project"/>
            <person name="Ware D."/>
        </authorList>
    </citation>
    <scope>NUCLEOTIDE SEQUENCE</scope>
    <source>
        <tissue evidence="1">Seedling</tissue>
    </source>
</reference>